<name>A0ABQ7H6X3_DUNSA</name>
<evidence type="ECO:0008006" key="3">
    <source>
        <dbReference type="Google" id="ProtNLM"/>
    </source>
</evidence>
<protein>
    <recommendedName>
        <fullName evidence="3">Secreted protein</fullName>
    </recommendedName>
</protein>
<keyword evidence="2" id="KW-1185">Reference proteome</keyword>
<reference evidence="1" key="1">
    <citation type="submission" date="2017-08" db="EMBL/GenBank/DDBJ databases">
        <authorList>
            <person name="Polle J.E."/>
            <person name="Barry K."/>
            <person name="Cushman J."/>
            <person name="Schmutz J."/>
            <person name="Tran D."/>
            <person name="Hathwaick L.T."/>
            <person name="Yim W.C."/>
            <person name="Jenkins J."/>
            <person name="Mckie-Krisberg Z.M."/>
            <person name="Prochnik S."/>
            <person name="Lindquist E."/>
            <person name="Dockter R.B."/>
            <person name="Adam C."/>
            <person name="Molina H."/>
            <person name="Bunkerborg J."/>
            <person name="Jin E."/>
            <person name="Buchheim M."/>
            <person name="Magnuson J."/>
        </authorList>
    </citation>
    <scope>NUCLEOTIDE SEQUENCE</scope>
    <source>
        <strain evidence="1">CCAP 19/18</strain>
    </source>
</reference>
<evidence type="ECO:0000313" key="2">
    <source>
        <dbReference type="Proteomes" id="UP000815325"/>
    </source>
</evidence>
<accession>A0ABQ7H6X3</accession>
<dbReference type="Proteomes" id="UP000815325">
    <property type="component" value="Unassembled WGS sequence"/>
</dbReference>
<sequence length="125" mass="13969">MYDVCVCVCVCVCARARALWCTSSQVCGKKIRPAALYWLPRLLNKVSLCGALLLVCVAKKVVLLRALCVGFHAWQSLFAWCTCMCDHQAQTCIDLLRGKVNETCHALLQAVCIGWINKSVDEWMD</sequence>
<dbReference type="EMBL" id="MU069459">
    <property type="protein sequence ID" value="KAF5842599.1"/>
    <property type="molecule type" value="Genomic_DNA"/>
</dbReference>
<evidence type="ECO:0000313" key="1">
    <source>
        <dbReference type="EMBL" id="KAF5842600.1"/>
    </source>
</evidence>
<organism evidence="1 2">
    <name type="scientific">Dunaliella salina</name>
    <name type="common">Green alga</name>
    <name type="synonym">Protococcus salinus</name>
    <dbReference type="NCBI Taxonomy" id="3046"/>
    <lineage>
        <taxon>Eukaryota</taxon>
        <taxon>Viridiplantae</taxon>
        <taxon>Chlorophyta</taxon>
        <taxon>core chlorophytes</taxon>
        <taxon>Chlorophyceae</taxon>
        <taxon>CS clade</taxon>
        <taxon>Chlamydomonadales</taxon>
        <taxon>Dunaliellaceae</taxon>
        <taxon>Dunaliella</taxon>
    </lineage>
</organism>
<dbReference type="EMBL" id="MU069459">
    <property type="protein sequence ID" value="KAF5842600.1"/>
    <property type="molecule type" value="Genomic_DNA"/>
</dbReference>
<comment type="caution">
    <text evidence="1">The sequence shown here is derived from an EMBL/GenBank/DDBJ whole genome shotgun (WGS) entry which is preliminary data.</text>
</comment>
<proteinExistence type="predicted"/>
<reference evidence="1" key="2">
    <citation type="submission" date="2020-06" db="EMBL/GenBank/DDBJ databases">
        <authorList>
            <consortium name="DOE Joint Genome Institute"/>
            <person name="Calhoun S."/>
            <person name="Polle J.E."/>
            <person name="Mckie-Krisberg Z."/>
            <person name="Prochnik S."/>
            <person name="Neofotis P."/>
            <person name="Yim W.C."/>
            <person name="Hathwaik L.T."/>
            <person name="Jenkins J."/>
            <person name="Molina H."/>
            <person name="Bunkenborg J."/>
            <person name="Grigoriev I.V."/>
            <person name="Barry K."/>
            <person name="Schmutz J."/>
            <person name="Jin E."/>
            <person name="Cushman J.C."/>
            <person name="Magnuson J.K."/>
        </authorList>
    </citation>
    <scope>NUCLEOTIDE SEQUENCE</scope>
    <source>
        <strain evidence="1">CCAP 19/18</strain>
    </source>
</reference>
<gene>
    <name evidence="1" type="ORF">DUNSADRAFT_6449</name>
</gene>